<protein>
    <submittedName>
        <fullName evidence="2">Uncharacterized protein LOC108664281</fullName>
    </submittedName>
</protein>
<dbReference type="OrthoDB" id="6372479at2759"/>
<name>A0A8B7MXS1_HYAAZ</name>
<dbReference type="AlphaFoldDB" id="A0A8B7MXS1"/>
<sequence>MPLEWSWLTCLWSDFISAGRMKYQALVLVAVAVAATSAFPHPEKVGSYNQPKGYFMYLNVPRHKEYEAGFNRGNEKHHISRFDQVKDHRFRTRVKWSDAHDGHGEHYFEYNHGPKYPDYDHKSSSPHAAYEPVVHEPVYHKPDPYAHH</sequence>
<proteinExistence type="predicted"/>
<dbReference type="OMA" id="HKEYEAG"/>
<accession>A0A8B7MXS1</accession>
<dbReference type="KEGG" id="hazt:108664281"/>
<dbReference type="GeneID" id="108664281"/>
<organism evidence="1 2">
    <name type="scientific">Hyalella azteca</name>
    <name type="common">Amphipod</name>
    <dbReference type="NCBI Taxonomy" id="294128"/>
    <lineage>
        <taxon>Eukaryota</taxon>
        <taxon>Metazoa</taxon>
        <taxon>Ecdysozoa</taxon>
        <taxon>Arthropoda</taxon>
        <taxon>Crustacea</taxon>
        <taxon>Multicrustacea</taxon>
        <taxon>Malacostraca</taxon>
        <taxon>Eumalacostraca</taxon>
        <taxon>Peracarida</taxon>
        <taxon>Amphipoda</taxon>
        <taxon>Senticaudata</taxon>
        <taxon>Talitrida</taxon>
        <taxon>Talitroidea</taxon>
        <taxon>Hyalellidae</taxon>
        <taxon>Hyalella</taxon>
    </lineage>
</organism>
<gene>
    <name evidence="2" type="primary">LOC108664281</name>
</gene>
<dbReference type="RefSeq" id="XP_018006337.1">
    <property type="nucleotide sequence ID" value="XM_018150848.2"/>
</dbReference>
<evidence type="ECO:0000313" key="1">
    <source>
        <dbReference type="Proteomes" id="UP000694843"/>
    </source>
</evidence>
<reference evidence="2" key="1">
    <citation type="submission" date="2025-08" db="UniProtKB">
        <authorList>
            <consortium name="RefSeq"/>
        </authorList>
    </citation>
    <scope>IDENTIFICATION</scope>
    <source>
        <tissue evidence="2">Whole organism</tissue>
    </source>
</reference>
<dbReference type="Proteomes" id="UP000694843">
    <property type="component" value="Unplaced"/>
</dbReference>
<evidence type="ECO:0000313" key="2">
    <source>
        <dbReference type="RefSeq" id="XP_018006337.1"/>
    </source>
</evidence>
<keyword evidence="1" id="KW-1185">Reference proteome</keyword>